<feature type="compositionally biased region" description="Acidic residues" evidence="1">
    <location>
        <begin position="18"/>
        <end position="30"/>
    </location>
</feature>
<evidence type="ECO:0000256" key="1">
    <source>
        <dbReference type="SAM" id="MobiDB-lite"/>
    </source>
</evidence>
<feature type="region of interest" description="Disordered" evidence="1">
    <location>
        <begin position="1"/>
        <end position="32"/>
    </location>
</feature>
<evidence type="ECO:0000313" key="3">
    <source>
        <dbReference type="Proteomes" id="UP001231189"/>
    </source>
</evidence>
<name>A0AAD8QUS2_LOLMU</name>
<comment type="caution">
    <text evidence="2">The sequence shown here is derived from an EMBL/GenBank/DDBJ whole genome shotgun (WGS) entry which is preliminary data.</text>
</comment>
<keyword evidence="3" id="KW-1185">Reference proteome</keyword>
<accession>A0AAD8QUS2</accession>
<dbReference type="AlphaFoldDB" id="A0AAD8QUS2"/>
<evidence type="ECO:0000313" key="2">
    <source>
        <dbReference type="EMBL" id="KAK1607513.1"/>
    </source>
</evidence>
<protein>
    <submittedName>
        <fullName evidence="2">Uncharacterized protein</fullName>
    </submittedName>
</protein>
<reference evidence="2" key="1">
    <citation type="submission" date="2023-07" db="EMBL/GenBank/DDBJ databases">
        <title>A chromosome-level genome assembly of Lolium multiflorum.</title>
        <authorList>
            <person name="Chen Y."/>
            <person name="Copetti D."/>
            <person name="Kolliker R."/>
            <person name="Studer B."/>
        </authorList>
    </citation>
    <scope>NUCLEOTIDE SEQUENCE</scope>
    <source>
        <strain evidence="2">02402/16</strain>
        <tissue evidence="2">Leaf</tissue>
    </source>
</reference>
<organism evidence="2 3">
    <name type="scientific">Lolium multiflorum</name>
    <name type="common">Italian ryegrass</name>
    <name type="synonym">Lolium perenne subsp. multiflorum</name>
    <dbReference type="NCBI Taxonomy" id="4521"/>
    <lineage>
        <taxon>Eukaryota</taxon>
        <taxon>Viridiplantae</taxon>
        <taxon>Streptophyta</taxon>
        <taxon>Embryophyta</taxon>
        <taxon>Tracheophyta</taxon>
        <taxon>Spermatophyta</taxon>
        <taxon>Magnoliopsida</taxon>
        <taxon>Liliopsida</taxon>
        <taxon>Poales</taxon>
        <taxon>Poaceae</taxon>
        <taxon>BOP clade</taxon>
        <taxon>Pooideae</taxon>
        <taxon>Poodae</taxon>
        <taxon>Poeae</taxon>
        <taxon>Poeae Chloroplast Group 2 (Poeae type)</taxon>
        <taxon>Loliodinae</taxon>
        <taxon>Loliinae</taxon>
        <taxon>Lolium</taxon>
    </lineage>
</organism>
<sequence>MCDFHPDEDYSVLATMAGEDEEEHDDDDEQEHGVKLEALVPEKYDEDAAIARAMEQSKGSERPNGLARHGEGRRAHDHGGGAHSLYVIATTASRSGTTI</sequence>
<dbReference type="EMBL" id="JAUUTY010000007">
    <property type="protein sequence ID" value="KAK1607513.1"/>
    <property type="molecule type" value="Genomic_DNA"/>
</dbReference>
<proteinExistence type="predicted"/>
<dbReference type="Proteomes" id="UP001231189">
    <property type="component" value="Unassembled WGS sequence"/>
</dbReference>
<feature type="compositionally biased region" description="Basic and acidic residues" evidence="1">
    <location>
        <begin position="68"/>
        <end position="80"/>
    </location>
</feature>
<feature type="region of interest" description="Disordered" evidence="1">
    <location>
        <begin position="54"/>
        <end position="99"/>
    </location>
</feature>
<feature type="compositionally biased region" description="Polar residues" evidence="1">
    <location>
        <begin position="90"/>
        <end position="99"/>
    </location>
</feature>
<gene>
    <name evidence="2" type="ORF">QYE76_031186</name>
</gene>